<feature type="transmembrane region" description="Helical" evidence="8">
    <location>
        <begin position="355"/>
        <end position="373"/>
    </location>
</feature>
<dbReference type="GO" id="GO:0005886">
    <property type="term" value="C:plasma membrane"/>
    <property type="evidence" value="ECO:0007669"/>
    <property type="project" value="TreeGrafter"/>
</dbReference>
<feature type="compositionally biased region" description="Low complexity" evidence="7">
    <location>
        <begin position="531"/>
        <end position="549"/>
    </location>
</feature>
<name>A0A9P5N7Q5_GYMJU</name>
<feature type="transmembrane region" description="Helical" evidence="8">
    <location>
        <begin position="152"/>
        <end position="170"/>
    </location>
</feature>
<feature type="transmembrane region" description="Helical" evidence="8">
    <location>
        <begin position="118"/>
        <end position="140"/>
    </location>
</feature>
<dbReference type="PRINTS" id="PR01036">
    <property type="entry name" value="TCRTETB"/>
</dbReference>
<evidence type="ECO:0000256" key="1">
    <source>
        <dbReference type="ARBA" id="ARBA00004127"/>
    </source>
</evidence>
<evidence type="ECO:0000256" key="3">
    <source>
        <dbReference type="ARBA" id="ARBA00022448"/>
    </source>
</evidence>
<feature type="transmembrane region" description="Helical" evidence="8">
    <location>
        <begin position="60"/>
        <end position="82"/>
    </location>
</feature>
<dbReference type="Proteomes" id="UP000724874">
    <property type="component" value="Unassembled WGS sequence"/>
</dbReference>
<dbReference type="CDD" id="cd17502">
    <property type="entry name" value="MFS_Azr1_MDR_like"/>
    <property type="match status" value="1"/>
</dbReference>
<feature type="transmembrane region" description="Helical" evidence="8">
    <location>
        <begin position="216"/>
        <end position="238"/>
    </location>
</feature>
<gene>
    <name evidence="10" type="ORF">CPB84DRAFT_1819249</name>
</gene>
<reference evidence="10" key="1">
    <citation type="submission" date="2020-11" db="EMBL/GenBank/DDBJ databases">
        <authorList>
            <consortium name="DOE Joint Genome Institute"/>
            <person name="Ahrendt S."/>
            <person name="Riley R."/>
            <person name="Andreopoulos W."/>
            <person name="LaButti K."/>
            <person name="Pangilinan J."/>
            <person name="Ruiz-duenas F.J."/>
            <person name="Barrasa J.M."/>
            <person name="Sanchez-Garcia M."/>
            <person name="Camarero S."/>
            <person name="Miyauchi S."/>
            <person name="Serrano A."/>
            <person name="Linde D."/>
            <person name="Babiker R."/>
            <person name="Drula E."/>
            <person name="Ayuso-Fernandez I."/>
            <person name="Pacheco R."/>
            <person name="Padilla G."/>
            <person name="Ferreira P."/>
            <person name="Barriuso J."/>
            <person name="Kellner H."/>
            <person name="Castanera R."/>
            <person name="Alfaro M."/>
            <person name="Ramirez L."/>
            <person name="Pisabarro A.G."/>
            <person name="Kuo A."/>
            <person name="Tritt A."/>
            <person name="Lipzen A."/>
            <person name="He G."/>
            <person name="Yan M."/>
            <person name="Ng V."/>
            <person name="Cullen D."/>
            <person name="Martin F."/>
            <person name="Rosso M.-N."/>
            <person name="Henrissat B."/>
            <person name="Hibbett D."/>
            <person name="Martinez A.T."/>
            <person name="Grigoriev I.V."/>
        </authorList>
    </citation>
    <scope>NUCLEOTIDE SEQUENCE</scope>
    <source>
        <strain evidence="10">AH 44721</strain>
    </source>
</reference>
<evidence type="ECO:0000259" key="9">
    <source>
        <dbReference type="PROSITE" id="PS50850"/>
    </source>
</evidence>
<dbReference type="Gene3D" id="1.20.1250.20">
    <property type="entry name" value="MFS general substrate transporter like domains"/>
    <property type="match status" value="1"/>
</dbReference>
<sequence length="549" mass="59562">MRKTNEYQSNAIVLTDQTNLLPFKKLIACFLGVALCIIVSTLDNVVVATSVPTISEAFNAGYIVSWVPSAYLLTSTSFQPLYGCFSDIFGRKAAICMAMLAFVIGNLLAGFSKTILQLIVFRGIAGAGGGGIVSMSQIVISDIVSLRDRGKYQGIMGGVIALGYTIGPIIGGALSQKVSWRWCFWISIPTALCAIVVVVFVLPLKPVEGDMRSKLFAINFLGTVLTLVGCALVLLPLIWGGVTFPWTSPIVLATLLAGIIILIIFCLWEWKGARLPIIPMYIFKHSTVTRVYITMFINGFVEYSSIYYLPQYFQVVMNYDPINAGIFLIPMLVSQMAVSWISGIIVSRTGHYRNIIHSGFAIWSLACGLISTINTQSSKSEMVTLQTTTVAAQASVSRKDMSVVTAFRNFIRLLGGTLALAVDSSIINNSLRASLSKLSLPPSIISGIIDKPAALANPDGIGIYTMASFVLDDGYRRGFRAVFIMNASLAALATVASVLLIKHKELRRADEDNLKRKENEQERTQRRVPDIPTLPGGSSSSSILCSTCI</sequence>
<feature type="transmembrane region" description="Helical" evidence="8">
    <location>
        <begin position="250"/>
        <end position="270"/>
    </location>
</feature>
<dbReference type="Gene3D" id="1.20.1720.10">
    <property type="entry name" value="Multidrug resistance protein D"/>
    <property type="match status" value="1"/>
</dbReference>
<dbReference type="Pfam" id="PF07690">
    <property type="entry name" value="MFS_1"/>
    <property type="match status" value="1"/>
</dbReference>
<feature type="transmembrane region" description="Helical" evidence="8">
    <location>
        <begin position="26"/>
        <end position="48"/>
    </location>
</feature>
<evidence type="ECO:0000256" key="2">
    <source>
        <dbReference type="ARBA" id="ARBA00008335"/>
    </source>
</evidence>
<dbReference type="InterPro" id="IPR020846">
    <property type="entry name" value="MFS_dom"/>
</dbReference>
<dbReference type="PROSITE" id="PS50850">
    <property type="entry name" value="MFS"/>
    <property type="match status" value="1"/>
</dbReference>
<dbReference type="InterPro" id="IPR011701">
    <property type="entry name" value="MFS"/>
</dbReference>
<feature type="transmembrane region" description="Helical" evidence="8">
    <location>
        <begin position="291"/>
        <end position="310"/>
    </location>
</feature>
<dbReference type="SUPFAM" id="SSF103473">
    <property type="entry name" value="MFS general substrate transporter"/>
    <property type="match status" value="2"/>
</dbReference>
<evidence type="ECO:0000313" key="10">
    <source>
        <dbReference type="EMBL" id="KAF8868405.1"/>
    </source>
</evidence>
<evidence type="ECO:0000256" key="5">
    <source>
        <dbReference type="ARBA" id="ARBA00022989"/>
    </source>
</evidence>
<evidence type="ECO:0000256" key="8">
    <source>
        <dbReference type="SAM" id="Phobius"/>
    </source>
</evidence>
<comment type="subcellular location">
    <subcellularLocation>
        <location evidence="1">Endomembrane system</location>
        <topology evidence="1">Multi-pass membrane protein</topology>
    </subcellularLocation>
</comment>
<keyword evidence="4 8" id="KW-0812">Transmembrane</keyword>
<proteinExistence type="inferred from homology"/>
<keyword evidence="3" id="KW-0813">Transport</keyword>
<feature type="transmembrane region" description="Helical" evidence="8">
    <location>
        <begin position="481"/>
        <end position="501"/>
    </location>
</feature>
<dbReference type="PANTHER" id="PTHR23501:SF189">
    <property type="entry name" value="DRUG TRANSPORTER, PUTATIVE (AFU_ORTHOLOGUE AFUA_4G03920)-RELATED"/>
    <property type="match status" value="1"/>
</dbReference>
<organism evidence="10 11">
    <name type="scientific">Gymnopilus junonius</name>
    <name type="common">Spectacular rustgill mushroom</name>
    <name type="synonym">Gymnopilus spectabilis subsp. junonius</name>
    <dbReference type="NCBI Taxonomy" id="109634"/>
    <lineage>
        <taxon>Eukaryota</taxon>
        <taxon>Fungi</taxon>
        <taxon>Dikarya</taxon>
        <taxon>Basidiomycota</taxon>
        <taxon>Agaricomycotina</taxon>
        <taxon>Agaricomycetes</taxon>
        <taxon>Agaricomycetidae</taxon>
        <taxon>Agaricales</taxon>
        <taxon>Agaricineae</taxon>
        <taxon>Hymenogastraceae</taxon>
        <taxon>Gymnopilus</taxon>
    </lineage>
</organism>
<feature type="transmembrane region" description="Helical" evidence="8">
    <location>
        <begin position="182"/>
        <end position="204"/>
    </location>
</feature>
<protein>
    <submittedName>
        <fullName evidence="10">Major facilitator superfamily-domain-containing protein</fullName>
    </submittedName>
</protein>
<keyword evidence="5 8" id="KW-1133">Transmembrane helix</keyword>
<dbReference type="AlphaFoldDB" id="A0A9P5N7Q5"/>
<evidence type="ECO:0000313" key="11">
    <source>
        <dbReference type="Proteomes" id="UP000724874"/>
    </source>
</evidence>
<keyword evidence="6 8" id="KW-0472">Membrane</keyword>
<evidence type="ECO:0000256" key="7">
    <source>
        <dbReference type="SAM" id="MobiDB-lite"/>
    </source>
</evidence>
<comment type="similarity">
    <text evidence="2">Belongs to the major facilitator superfamily.</text>
</comment>
<feature type="transmembrane region" description="Helical" evidence="8">
    <location>
        <begin position="322"/>
        <end position="343"/>
    </location>
</feature>
<dbReference type="FunFam" id="1.20.1720.10:FF:000013">
    <property type="entry name" value="Related to multidrug resistance proteins"/>
    <property type="match status" value="1"/>
</dbReference>
<feature type="compositionally biased region" description="Basic and acidic residues" evidence="7">
    <location>
        <begin position="512"/>
        <end position="529"/>
    </location>
</feature>
<evidence type="ECO:0000256" key="6">
    <source>
        <dbReference type="ARBA" id="ARBA00023136"/>
    </source>
</evidence>
<feature type="transmembrane region" description="Helical" evidence="8">
    <location>
        <begin position="94"/>
        <end position="112"/>
    </location>
</feature>
<dbReference type="InterPro" id="IPR036259">
    <property type="entry name" value="MFS_trans_sf"/>
</dbReference>
<comment type="caution">
    <text evidence="10">The sequence shown here is derived from an EMBL/GenBank/DDBJ whole genome shotgun (WGS) entry which is preliminary data.</text>
</comment>
<dbReference type="OrthoDB" id="10021397at2759"/>
<dbReference type="GO" id="GO:0012505">
    <property type="term" value="C:endomembrane system"/>
    <property type="evidence" value="ECO:0007669"/>
    <property type="project" value="UniProtKB-SubCell"/>
</dbReference>
<dbReference type="GO" id="GO:0022857">
    <property type="term" value="F:transmembrane transporter activity"/>
    <property type="evidence" value="ECO:0007669"/>
    <property type="project" value="InterPro"/>
</dbReference>
<dbReference type="EMBL" id="JADNYJ010000663">
    <property type="protein sequence ID" value="KAF8868405.1"/>
    <property type="molecule type" value="Genomic_DNA"/>
</dbReference>
<feature type="domain" description="Major facilitator superfamily (MFS) profile" evidence="9">
    <location>
        <begin position="29"/>
        <end position="505"/>
    </location>
</feature>
<keyword evidence="11" id="KW-1185">Reference proteome</keyword>
<feature type="region of interest" description="Disordered" evidence="7">
    <location>
        <begin position="512"/>
        <end position="549"/>
    </location>
</feature>
<accession>A0A9P5N7Q5</accession>
<evidence type="ECO:0000256" key="4">
    <source>
        <dbReference type="ARBA" id="ARBA00022692"/>
    </source>
</evidence>
<dbReference type="PANTHER" id="PTHR23501">
    <property type="entry name" value="MAJOR FACILITATOR SUPERFAMILY"/>
    <property type="match status" value="1"/>
</dbReference>